<dbReference type="PANTHER" id="PTHR35869">
    <property type="entry name" value="OUTER-MEMBRANE LIPOPROTEIN CARRIER PROTEIN"/>
    <property type="match status" value="1"/>
</dbReference>
<feature type="chain" id="PRO_5016233439" evidence="2">
    <location>
        <begin position="24"/>
        <end position="201"/>
    </location>
</feature>
<dbReference type="SUPFAM" id="SSF89392">
    <property type="entry name" value="Prokaryotic lipoproteins and lipoprotein localization factors"/>
    <property type="match status" value="1"/>
</dbReference>
<dbReference type="Gene3D" id="2.50.20.10">
    <property type="entry name" value="Lipoprotein localisation LolA/LolB/LppX"/>
    <property type="match status" value="1"/>
</dbReference>
<evidence type="ECO:0000256" key="1">
    <source>
        <dbReference type="ARBA" id="ARBA00022729"/>
    </source>
</evidence>
<dbReference type="EMBL" id="QGGV01000010">
    <property type="protein sequence ID" value="PWK54751.1"/>
    <property type="molecule type" value="Genomic_DNA"/>
</dbReference>
<accession>A0A316G1F1</accession>
<dbReference type="KEGG" id="salo:EF888_01175"/>
<dbReference type="PANTHER" id="PTHR35869:SF1">
    <property type="entry name" value="OUTER-MEMBRANE LIPOPROTEIN CARRIER PROTEIN"/>
    <property type="match status" value="1"/>
</dbReference>
<comment type="caution">
    <text evidence="3">The sequence shown here is derived from an EMBL/GenBank/DDBJ whole genome shotgun (WGS) entry which is preliminary data.</text>
</comment>
<dbReference type="Pfam" id="PF03548">
    <property type="entry name" value="LolA"/>
    <property type="match status" value="1"/>
</dbReference>
<dbReference type="AlphaFoldDB" id="A0A316G1F1"/>
<dbReference type="InterPro" id="IPR006311">
    <property type="entry name" value="TAT_signal"/>
</dbReference>
<evidence type="ECO:0000313" key="3">
    <source>
        <dbReference type="EMBL" id="PWK54751.1"/>
    </source>
</evidence>
<evidence type="ECO:0000256" key="2">
    <source>
        <dbReference type="SAM" id="SignalP"/>
    </source>
</evidence>
<dbReference type="InterPro" id="IPR004564">
    <property type="entry name" value="OM_lipoprot_carrier_LolA-like"/>
</dbReference>
<organism evidence="3 4">
    <name type="scientific">Silicimonas algicola</name>
    <dbReference type="NCBI Taxonomy" id="1826607"/>
    <lineage>
        <taxon>Bacteria</taxon>
        <taxon>Pseudomonadati</taxon>
        <taxon>Pseudomonadota</taxon>
        <taxon>Alphaproteobacteria</taxon>
        <taxon>Rhodobacterales</taxon>
        <taxon>Paracoccaceae</taxon>
    </lineage>
</organism>
<evidence type="ECO:0000313" key="4">
    <source>
        <dbReference type="Proteomes" id="UP000245390"/>
    </source>
</evidence>
<gene>
    <name evidence="3" type="ORF">C8D95_11043</name>
</gene>
<name>A0A316G1F1_9RHOB</name>
<proteinExistence type="predicted"/>
<sequence>MHRRTFLAATAAAAALAATPALADKLSLQAISDYLNGITSASSDFTQVNDDGSLSTGTFYLNRPGRMRFEYNPPERLLVVAGGGEVGVFDGKSNVSRAERYPLVQTPLSLILERTVDLGRRNMVTGHDYDGTATIVTAQDPAHPEYGSIQMKFTADPVELRQWIVRDGQGAKTTVILGQLAKTDSPSARLFDIDREEGQRR</sequence>
<feature type="signal peptide" evidence="2">
    <location>
        <begin position="1"/>
        <end position="23"/>
    </location>
</feature>
<reference evidence="3 4" key="1">
    <citation type="submission" date="2018-05" db="EMBL/GenBank/DDBJ databases">
        <title>Genomic Encyclopedia of Type Strains, Phase IV (KMG-IV): sequencing the most valuable type-strain genomes for metagenomic binning, comparative biology and taxonomic classification.</title>
        <authorList>
            <person name="Goeker M."/>
        </authorList>
    </citation>
    <scope>NUCLEOTIDE SEQUENCE [LARGE SCALE GENOMIC DNA]</scope>
    <source>
        <strain evidence="3 4">DSM 103371</strain>
    </source>
</reference>
<keyword evidence="4" id="KW-1185">Reference proteome</keyword>
<dbReference type="InterPro" id="IPR029046">
    <property type="entry name" value="LolA/LolB/LppX"/>
</dbReference>
<keyword evidence="3" id="KW-0449">Lipoprotein</keyword>
<keyword evidence="1 2" id="KW-0732">Signal</keyword>
<dbReference type="PROSITE" id="PS51318">
    <property type="entry name" value="TAT"/>
    <property type="match status" value="1"/>
</dbReference>
<dbReference type="CDD" id="cd16325">
    <property type="entry name" value="LolA"/>
    <property type="match status" value="1"/>
</dbReference>
<dbReference type="Proteomes" id="UP000245390">
    <property type="component" value="Unassembled WGS sequence"/>
</dbReference>
<dbReference type="OrthoDB" id="9800501at2"/>
<dbReference type="RefSeq" id="WP_109760546.1">
    <property type="nucleotide sequence ID" value="NZ_CP034588.1"/>
</dbReference>
<protein>
    <submittedName>
        <fullName evidence="3">Outer membrane lipoprotein-sorting protein</fullName>
    </submittedName>
</protein>